<sequence length="232" mass="26854">MKLAIMQPYFFPYIGYFQLIHAVDKFVVYDNIKYTKKGWINRNRILRNGEDFTFSLPIKAASDSLDICDRTLSTEFDRNKLVNQIQGAYRRAPFFSNAFPVIEQVIRFQDSNLFSYVFNSITKICDYLGIKTEFIVSSKMTIDHGLRAETKVLALCEEAGASVYINAIGGLELYSRETFNARDIDLKFIKSKPFEYPQFGAEFIPWLSIIDVIMFNSAESIQTKILNEYELI</sequence>
<name>A0A3E1BTQ3_RHILT</name>
<evidence type="ECO:0008006" key="3">
    <source>
        <dbReference type="Google" id="ProtNLM"/>
    </source>
</evidence>
<evidence type="ECO:0000313" key="1">
    <source>
        <dbReference type="EMBL" id="RFB97601.1"/>
    </source>
</evidence>
<dbReference type="Proteomes" id="UP000256748">
    <property type="component" value="Unassembled WGS sequence"/>
</dbReference>
<dbReference type="RefSeq" id="WP_116272936.1">
    <property type="nucleotide sequence ID" value="NZ_KZ859521.1"/>
</dbReference>
<dbReference type="AlphaFoldDB" id="A0A3E1BTQ3"/>
<organism evidence="1 2">
    <name type="scientific">Rhizobium leguminosarum bv. trifolii</name>
    <dbReference type="NCBI Taxonomy" id="386"/>
    <lineage>
        <taxon>Bacteria</taxon>
        <taxon>Pseudomonadati</taxon>
        <taxon>Pseudomonadota</taxon>
        <taxon>Alphaproteobacteria</taxon>
        <taxon>Hyphomicrobiales</taxon>
        <taxon>Rhizobiaceae</taxon>
        <taxon>Rhizobium/Agrobacterium group</taxon>
        <taxon>Rhizobium</taxon>
    </lineage>
</organism>
<dbReference type="EMBL" id="NAOO01000007">
    <property type="protein sequence ID" value="RFB97601.1"/>
    <property type="molecule type" value="Genomic_DNA"/>
</dbReference>
<protein>
    <recommendedName>
        <fullName evidence="3">WbqC family protein</fullName>
    </recommendedName>
</protein>
<evidence type="ECO:0000313" key="2">
    <source>
        <dbReference type="Proteomes" id="UP000256748"/>
    </source>
</evidence>
<gene>
    <name evidence="1" type="ORF">B5K10_07870</name>
</gene>
<proteinExistence type="predicted"/>
<dbReference type="Pfam" id="PF08889">
    <property type="entry name" value="WbqC"/>
    <property type="match status" value="1"/>
</dbReference>
<accession>A0A3E1BTQ3</accession>
<comment type="caution">
    <text evidence="1">The sequence shown here is derived from an EMBL/GenBank/DDBJ whole genome shotgun (WGS) entry which is preliminary data.</text>
</comment>
<reference evidence="1 2" key="1">
    <citation type="submission" date="2017-03" db="EMBL/GenBank/DDBJ databases">
        <title>Genome analysis of Rhizobial strains effectives or ineffectives for nitrogen fixation isolated from bean seeds.</title>
        <authorList>
            <person name="Peralta H."/>
            <person name="Aguilar-Vera A."/>
            <person name="Mora Y."/>
            <person name="Vargas-Lagunas C."/>
            <person name="Girard L."/>
            <person name="Mora J."/>
        </authorList>
    </citation>
    <scope>NUCLEOTIDE SEQUENCE [LARGE SCALE GENOMIC DNA]</scope>
    <source>
        <strain evidence="1 2">CCGM5</strain>
    </source>
</reference>
<dbReference type="InterPro" id="IPR014985">
    <property type="entry name" value="WbqC"/>
</dbReference>